<comment type="caution">
    <text evidence="1">The sequence shown here is derived from an EMBL/GenBank/DDBJ whole genome shotgun (WGS) entry which is preliminary data.</text>
</comment>
<protein>
    <submittedName>
        <fullName evidence="1">Uncharacterized protein</fullName>
    </submittedName>
</protein>
<evidence type="ECO:0000313" key="2">
    <source>
        <dbReference type="Proteomes" id="UP000178841"/>
    </source>
</evidence>
<evidence type="ECO:0000313" key="1">
    <source>
        <dbReference type="EMBL" id="OGZ04640.1"/>
    </source>
</evidence>
<dbReference type="STRING" id="1798657.A2648_00895"/>
<dbReference type="EMBL" id="MHLH01000003">
    <property type="protein sequence ID" value="OGZ04640.1"/>
    <property type="molecule type" value="Genomic_DNA"/>
</dbReference>
<gene>
    <name evidence="1" type="ORF">A2648_00895</name>
</gene>
<proteinExistence type="predicted"/>
<accession>A0A1G2CV83</accession>
<dbReference type="Proteomes" id="UP000178841">
    <property type="component" value="Unassembled WGS sequence"/>
</dbReference>
<name>A0A1G2CV83_9BACT</name>
<organism evidence="1 2">
    <name type="scientific">Candidatus Lloydbacteria bacterium RIFCSPHIGHO2_01_FULL_41_20</name>
    <dbReference type="NCBI Taxonomy" id="1798657"/>
    <lineage>
        <taxon>Bacteria</taxon>
        <taxon>Candidatus Lloydiibacteriota</taxon>
    </lineage>
</organism>
<dbReference type="AlphaFoldDB" id="A0A1G2CV83"/>
<sequence length="155" mass="17373">MHALHKEKLVSTFHVKEILKKRPELVGILGKKKIGHLHHAVVELIDFEFLDRLAYGGYFLVSHDGTLLGEAGVDPRRTFLDSFLRGLLGKTETVLDAVTRIGAERIAYIAVRRSVLGCCESDEPCHLFIHKPAGGMRLDEHIRALTQRAKSQLNV</sequence>
<reference evidence="1 2" key="1">
    <citation type="journal article" date="2016" name="Nat. Commun.">
        <title>Thousands of microbial genomes shed light on interconnected biogeochemical processes in an aquifer system.</title>
        <authorList>
            <person name="Anantharaman K."/>
            <person name="Brown C.T."/>
            <person name="Hug L.A."/>
            <person name="Sharon I."/>
            <person name="Castelle C.J."/>
            <person name="Probst A.J."/>
            <person name="Thomas B.C."/>
            <person name="Singh A."/>
            <person name="Wilkins M.J."/>
            <person name="Karaoz U."/>
            <person name="Brodie E.L."/>
            <person name="Williams K.H."/>
            <person name="Hubbard S.S."/>
            <person name="Banfield J.F."/>
        </authorList>
    </citation>
    <scope>NUCLEOTIDE SEQUENCE [LARGE SCALE GENOMIC DNA]</scope>
</reference>